<dbReference type="PANTHER" id="PTHR36985">
    <property type="entry name" value="TRANSLOCATION AND ASSEMBLY MODULE SUBUNIT TAMB"/>
    <property type="match status" value="1"/>
</dbReference>
<dbReference type="PANTHER" id="PTHR36985:SF1">
    <property type="entry name" value="TRANSLOCATION AND ASSEMBLY MODULE SUBUNIT TAMB"/>
    <property type="match status" value="1"/>
</dbReference>
<keyword evidence="2 5" id="KW-0812">Transmembrane</keyword>
<dbReference type="Proteomes" id="UP000070160">
    <property type="component" value="Unassembled WGS sequence"/>
</dbReference>
<protein>
    <recommendedName>
        <fullName evidence="6">Translocation and assembly module TamB C-terminal domain-containing protein</fullName>
    </recommendedName>
</protein>
<evidence type="ECO:0000259" key="6">
    <source>
        <dbReference type="Pfam" id="PF04357"/>
    </source>
</evidence>
<feature type="transmembrane region" description="Helical" evidence="5">
    <location>
        <begin position="9"/>
        <end position="28"/>
    </location>
</feature>
<reference evidence="8" key="1">
    <citation type="submission" date="2016-01" db="EMBL/GenBank/DDBJ databases">
        <authorList>
            <person name="Mitreva M."/>
            <person name="Pepin K.H."/>
            <person name="Mihindukulasuriya K.A."/>
            <person name="Fulton R."/>
            <person name="Fronick C."/>
            <person name="O'Laughlin M."/>
            <person name="Miner T."/>
            <person name="Herter B."/>
            <person name="Rosa B.A."/>
            <person name="Cordes M."/>
            <person name="Tomlinson C."/>
            <person name="Wollam A."/>
            <person name="Palsikar V.B."/>
            <person name="Mardis E.R."/>
            <person name="Wilson R.K."/>
        </authorList>
    </citation>
    <scope>NUCLEOTIDE SEQUENCE [LARGE SCALE GENOMIC DNA]</scope>
    <source>
        <strain evidence="8">KA00182</strain>
    </source>
</reference>
<comment type="subcellular location">
    <subcellularLocation>
        <location evidence="1">Membrane</location>
        <topology evidence="1">Single-pass membrane protein</topology>
    </subcellularLocation>
</comment>
<keyword evidence="4 5" id="KW-0472">Membrane</keyword>
<evidence type="ECO:0000256" key="4">
    <source>
        <dbReference type="ARBA" id="ARBA00023136"/>
    </source>
</evidence>
<dbReference type="GO" id="GO:0097347">
    <property type="term" value="C:TAM protein secretion complex"/>
    <property type="evidence" value="ECO:0007669"/>
    <property type="project" value="TreeGrafter"/>
</dbReference>
<dbReference type="Pfam" id="PF04357">
    <property type="entry name" value="TamB"/>
    <property type="match status" value="1"/>
</dbReference>
<feature type="domain" description="Translocation and assembly module TamB C-terminal" evidence="6">
    <location>
        <begin position="1184"/>
        <end position="1418"/>
    </location>
</feature>
<dbReference type="GO" id="GO:0005886">
    <property type="term" value="C:plasma membrane"/>
    <property type="evidence" value="ECO:0007669"/>
    <property type="project" value="InterPro"/>
</dbReference>
<dbReference type="InterPro" id="IPR007452">
    <property type="entry name" value="TamB_C"/>
</dbReference>
<proteinExistence type="predicted"/>
<accession>A0A134CD92</accession>
<dbReference type="PATRIC" id="fig|1588748.3.peg.1465"/>
<evidence type="ECO:0000313" key="8">
    <source>
        <dbReference type="Proteomes" id="UP000070160"/>
    </source>
</evidence>
<comment type="caution">
    <text evidence="7">The sequence shown here is derived from an EMBL/GenBank/DDBJ whole genome shotgun (WGS) entry which is preliminary data.</text>
</comment>
<evidence type="ECO:0000313" key="7">
    <source>
        <dbReference type="EMBL" id="KXB90199.1"/>
    </source>
</evidence>
<name>A0A134CD92_9FIRM</name>
<evidence type="ECO:0000256" key="1">
    <source>
        <dbReference type="ARBA" id="ARBA00004167"/>
    </source>
</evidence>
<sequence length="1435" mass="160318">MTKVRKRQIVIGAVGVSVVLVLGMFQVAKPAMIYKASTIIQTTINKKLNGTCGFAALSMDWRGRIILQHPFVKDNKGRLVLTSNHLSIQVSPFKMIRVLQGQSMVEAIDLIEIQKPVVHVWQEKEDHTWNVLALVKKDNRPVESRFGGNVVFHDGTVRLRLADGQLVMIETCSGTVKKNSNSQWVGSSEGTLQGKKFRMLGQYTNPNVWQGQFRCDEIDAPWINYVFSAKQLSGVIEQGKLQQIQLGITKKNGPMQIRGEVDLQHLQGVIKNIRFAKSQGHIVFNTKEIKLQRIQGLINGQDFQIAGKINFSGTSPTVQMAIDLRHANMQAFHAYIPKDIRGKMDFSGTVNGSIDDFHVLGRLKIRNGQYRQLHVRQMGMNIKADQNYISLDNVQAQIGNGQIKGQFSYAIQQKKIRGKAHISSLDLRHIPEIPASIEGTVTAADVLLNGRLDWHNLNVQMVGEGTRLNVYGVHIPTMRFQGRYQQGKVFIHSLRACLGDGYLLAHGEVDIIHNTPNVWVQAQQIAVHKLGVSLPICIHGLLNGSGHIVGKLWQWNGNIHAERGSIASMKYDEVDGVLQGQGKQIHIPRLVWKYDEGRHTIQGDINIQNNRVNLRVDTTKMRVEDLLKAVPQSLPRITGWVNNQMWIRGTLMNPQIEGNISLWDGSIKGYLYQQIKSTYTRKNSIWTLKEGSGTAYDAHFLFKGNIGKTCDVSLSGTNIDVYRLLKKNDNIPRGKMELQLHLRGAVTDPILEGRFSGKQFAIRDTLLTDIQGDIYYHRKKIALQSFQFRQKKSTFSSWLQYDIATQRIRGEGHVEKGNIPSLIQFSNVPLQHITGQVDGDISLDGYLTHPKIAVRGWISEGNIAGYSVEPAPIDIMYDNKKLDINTFTFKSGQTIFAAKGVYTTNGPVNMQIALKNVSSKALFSVLGRDNIPLVAPMDVVLDVRRKNKRVQADVSLQIGEGTFNHIPFSKAYALGNIKEGKLILNQVHVSKGKYRISANGMIPLETLRRTDSMEPMSVALKLDNANLDALTFITPLVKSAQGDVKGTLNLGGTVSHPLLQGNIAFTDGMIQFRDLKYPLTKLTGVLSFNGQKGNMNISGDMDKESTSKPGHLTVMGKGAWKGWQFTSYQIQVDADHLYVDSKYYKGPLQGHMRLENGKNMPKLSGNVMLEHVTMGIPLVVSDSTFTIPLGLDFTVTAGNAVRLYNSAIYDLMIKGTSTFKGTTLQPHAVGKFVAQSGSIRYLDTNFKITKAQADFSQRKSLLPVMDIEGYSKVGQYDVTLIMRGPADQMDLVLRSNPPLTKTQIVSLITLRNSNGKQLSTLDDTSIHQLFDSGIRMTLNSLGITQKLEQALSLDRLIVTNGSLNLNDRNTDLSRNYYNIEMGKYVRDNIMLTAAFGLNHKDNRLGVEYDLMRGLSLNAWKSRKSLYLGGTYRYMF</sequence>
<keyword evidence="8" id="KW-1185">Reference proteome</keyword>
<keyword evidence="3 5" id="KW-1133">Transmembrane helix</keyword>
<evidence type="ECO:0000256" key="3">
    <source>
        <dbReference type="ARBA" id="ARBA00022989"/>
    </source>
</evidence>
<dbReference type="EMBL" id="LSDT01000050">
    <property type="protein sequence ID" value="KXB90199.1"/>
    <property type="molecule type" value="Genomic_DNA"/>
</dbReference>
<dbReference type="STRING" id="1588748.HMPREF3182_01513"/>
<dbReference type="GO" id="GO:0009306">
    <property type="term" value="P:protein secretion"/>
    <property type="evidence" value="ECO:0007669"/>
    <property type="project" value="InterPro"/>
</dbReference>
<evidence type="ECO:0000256" key="2">
    <source>
        <dbReference type="ARBA" id="ARBA00022692"/>
    </source>
</evidence>
<organism evidence="7 8">
    <name type="scientific">Megasphaera hutchinsoni</name>
    <dbReference type="NCBI Taxonomy" id="1588748"/>
    <lineage>
        <taxon>Bacteria</taxon>
        <taxon>Bacillati</taxon>
        <taxon>Bacillota</taxon>
        <taxon>Negativicutes</taxon>
        <taxon>Veillonellales</taxon>
        <taxon>Veillonellaceae</taxon>
        <taxon>Megasphaera</taxon>
    </lineage>
</organism>
<gene>
    <name evidence="7" type="ORF">HMPREF3182_01513</name>
</gene>
<evidence type="ECO:0000256" key="5">
    <source>
        <dbReference type="SAM" id="Phobius"/>
    </source>
</evidence>